<organism evidence="1 2">
    <name type="scientific">Roridomyces roridus</name>
    <dbReference type="NCBI Taxonomy" id="1738132"/>
    <lineage>
        <taxon>Eukaryota</taxon>
        <taxon>Fungi</taxon>
        <taxon>Dikarya</taxon>
        <taxon>Basidiomycota</taxon>
        <taxon>Agaricomycotina</taxon>
        <taxon>Agaricomycetes</taxon>
        <taxon>Agaricomycetidae</taxon>
        <taxon>Agaricales</taxon>
        <taxon>Marasmiineae</taxon>
        <taxon>Mycenaceae</taxon>
        <taxon>Roridomyces</taxon>
    </lineage>
</organism>
<accession>A0AAD7B516</accession>
<evidence type="ECO:0000313" key="1">
    <source>
        <dbReference type="EMBL" id="KAJ7610183.1"/>
    </source>
</evidence>
<name>A0AAD7B516_9AGAR</name>
<reference evidence="1" key="1">
    <citation type="submission" date="2023-03" db="EMBL/GenBank/DDBJ databases">
        <title>Massive genome expansion in bonnet fungi (Mycena s.s.) driven by repeated elements and novel gene families across ecological guilds.</title>
        <authorList>
            <consortium name="Lawrence Berkeley National Laboratory"/>
            <person name="Harder C.B."/>
            <person name="Miyauchi S."/>
            <person name="Viragh M."/>
            <person name="Kuo A."/>
            <person name="Thoen E."/>
            <person name="Andreopoulos B."/>
            <person name="Lu D."/>
            <person name="Skrede I."/>
            <person name="Drula E."/>
            <person name="Henrissat B."/>
            <person name="Morin E."/>
            <person name="Kohler A."/>
            <person name="Barry K."/>
            <person name="LaButti K."/>
            <person name="Morin E."/>
            <person name="Salamov A."/>
            <person name="Lipzen A."/>
            <person name="Mereny Z."/>
            <person name="Hegedus B."/>
            <person name="Baldrian P."/>
            <person name="Stursova M."/>
            <person name="Weitz H."/>
            <person name="Taylor A."/>
            <person name="Grigoriev I.V."/>
            <person name="Nagy L.G."/>
            <person name="Martin F."/>
            <person name="Kauserud H."/>
        </authorList>
    </citation>
    <scope>NUCLEOTIDE SEQUENCE</scope>
    <source>
        <strain evidence="1">9284</strain>
    </source>
</reference>
<comment type="caution">
    <text evidence="1">The sequence shown here is derived from an EMBL/GenBank/DDBJ whole genome shotgun (WGS) entry which is preliminary data.</text>
</comment>
<proteinExistence type="predicted"/>
<protein>
    <submittedName>
        <fullName evidence="1">Uncharacterized protein</fullName>
    </submittedName>
</protein>
<gene>
    <name evidence="1" type="ORF">FB45DRAFT_1010064</name>
</gene>
<evidence type="ECO:0000313" key="2">
    <source>
        <dbReference type="Proteomes" id="UP001221142"/>
    </source>
</evidence>
<keyword evidence="2" id="KW-1185">Reference proteome</keyword>
<sequence length="250" mass="28179">MPGTASELCKRFFLSSLRPTSVHRLFPDPGHSEIFCGDGGWQWRKWLMYEFFAFTDTYHIQKHPFDTKRSPPPREIHFEPRQCTVAQPPAWHTREARRTSLPLRLASGPACCDGFSEPIFVTSVPCYAQLVTCTLRVPQATGECHRVDSHAPGTSWAAYPAGMLPGTDSDAVSWHKAVIPTSGRLSRFGHFWTCLAKIFPMSPKATSQTLPALEELMYHLRKYTKPLRWPEEEELGFGSIRASDIQVSGA</sequence>
<dbReference type="EMBL" id="JARKIF010000036">
    <property type="protein sequence ID" value="KAJ7610183.1"/>
    <property type="molecule type" value="Genomic_DNA"/>
</dbReference>
<dbReference type="Proteomes" id="UP001221142">
    <property type="component" value="Unassembled WGS sequence"/>
</dbReference>
<dbReference type="AlphaFoldDB" id="A0AAD7B516"/>